<feature type="compositionally biased region" description="Polar residues" evidence="9">
    <location>
        <begin position="113"/>
        <end position="129"/>
    </location>
</feature>
<feature type="compositionally biased region" description="Low complexity" evidence="9">
    <location>
        <begin position="65"/>
        <end position="76"/>
    </location>
</feature>
<keyword evidence="3 8" id="KW-0963">Cytoplasm</keyword>
<dbReference type="GO" id="GO:0005634">
    <property type="term" value="C:nucleus"/>
    <property type="evidence" value="ECO:0007669"/>
    <property type="project" value="UniProtKB-SubCell"/>
</dbReference>
<feature type="compositionally biased region" description="Acidic residues" evidence="9">
    <location>
        <begin position="134"/>
        <end position="147"/>
    </location>
</feature>
<keyword evidence="5" id="KW-0677">Repeat</keyword>
<evidence type="ECO:0000256" key="7">
    <source>
        <dbReference type="ARBA" id="ARBA00026188"/>
    </source>
</evidence>
<dbReference type="OrthoDB" id="26282at2759"/>
<dbReference type="PANTHER" id="PTHR19980:SF0">
    <property type="entry name" value="CLEAVAGE STIMULATION FACTOR SUBUNIT 3"/>
    <property type="match status" value="1"/>
</dbReference>
<comment type="caution">
    <text evidence="11">The sequence shown here is derived from an EMBL/GenBank/DDBJ whole genome shotgun (WGS) entry which is preliminary data.</text>
</comment>
<evidence type="ECO:0000313" key="12">
    <source>
        <dbReference type="Proteomes" id="UP000091918"/>
    </source>
</evidence>
<dbReference type="InterPro" id="IPR045243">
    <property type="entry name" value="Rna14-like"/>
</dbReference>
<feature type="region of interest" description="Disordered" evidence="9">
    <location>
        <begin position="895"/>
        <end position="951"/>
    </location>
</feature>
<dbReference type="AlphaFoldDB" id="A0A1B7P046"/>
<proteinExistence type="predicted"/>
<feature type="region of interest" description="Disordered" evidence="9">
    <location>
        <begin position="22"/>
        <end position="193"/>
    </location>
</feature>
<organism evidence="11 12">
    <name type="scientific">Emergomyces africanus</name>
    <dbReference type="NCBI Taxonomy" id="1955775"/>
    <lineage>
        <taxon>Eukaryota</taxon>
        <taxon>Fungi</taxon>
        <taxon>Dikarya</taxon>
        <taxon>Ascomycota</taxon>
        <taxon>Pezizomycotina</taxon>
        <taxon>Eurotiomycetes</taxon>
        <taxon>Eurotiomycetidae</taxon>
        <taxon>Onygenales</taxon>
        <taxon>Ajellomycetaceae</taxon>
        <taxon>Emergomyces</taxon>
    </lineage>
</organism>
<comment type="function">
    <text evidence="1 8">Component of the cleavage factor IA (CFIA) complex, which is involved in the endonucleolytic cleavage during polyadenylation-dependent pre-mRNA 3'-end formation.</text>
</comment>
<gene>
    <name evidence="11" type="ORF">ACJ72_03263</name>
</gene>
<evidence type="ECO:0000256" key="3">
    <source>
        <dbReference type="ARBA" id="ARBA00022490"/>
    </source>
</evidence>
<reference evidence="11 12" key="1">
    <citation type="submission" date="2015-07" db="EMBL/GenBank/DDBJ databases">
        <title>Emmonsia species relationships and genome sequence.</title>
        <authorList>
            <person name="Cuomo C.A."/>
            <person name="Schwartz I.S."/>
            <person name="Kenyon C."/>
            <person name="de Hoog G.S."/>
            <person name="Govender N.P."/>
            <person name="Botha A."/>
            <person name="Moreno L."/>
            <person name="de Vries M."/>
            <person name="Munoz J.F."/>
            <person name="Stielow J.B."/>
        </authorList>
    </citation>
    <scope>NUCLEOTIDE SEQUENCE [LARGE SCALE GENOMIC DNA]</scope>
    <source>
        <strain evidence="11 12">CBS 136260</strain>
    </source>
</reference>
<feature type="compositionally biased region" description="Acidic residues" evidence="9">
    <location>
        <begin position="27"/>
        <end position="39"/>
    </location>
</feature>
<dbReference type="GO" id="GO:0005737">
    <property type="term" value="C:cytoplasm"/>
    <property type="evidence" value="ECO:0007669"/>
    <property type="project" value="UniProtKB-SubCell"/>
</dbReference>
<name>A0A1B7P046_9EURO</name>
<feature type="compositionally biased region" description="Low complexity" evidence="9">
    <location>
        <begin position="934"/>
        <end position="945"/>
    </location>
</feature>
<feature type="compositionally biased region" description="Polar residues" evidence="9">
    <location>
        <begin position="223"/>
        <end position="235"/>
    </location>
</feature>
<dbReference type="STRING" id="1658172.A0A1B7P046"/>
<feature type="compositionally biased region" description="Gly residues" evidence="9">
    <location>
        <begin position="1000"/>
        <end position="1032"/>
    </location>
</feature>
<evidence type="ECO:0000256" key="2">
    <source>
        <dbReference type="ARBA" id="ARBA00004496"/>
    </source>
</evidence>
<evidence type="ECO:0000256" key="8">
    <source>
        <dbReference type="RuleBase" id="RU369035"/>
    </source>
</evidence>
<evidence type="ECO:0000256" key="6">
    <source>
        <dbReference type="ARBA" id="ARBA00023242"/>
    </source>
</evidence>
<accession>A0A1B7P046</accession>
<comment type="subcellular location">
    <subcellularLocation>
        <location evidence="2 8">Cytoplasm</location>
    </subcellularLocation>
    <subcellularLocation>
        <location evidence="8">Nucleus</location>
    </subcellularLocation>
    <text evidence="8">Nucleus and/or cytoplasm.</text>
</comment>
<dbReference type="SUPFAM" id="SSF48452">
    <property type="entry name" value="TPR-like"/>
    <property type="match status" value="2"/>
</dbReference>
<feature type="domain" description="Suppressor of forked" evidence="10">
    <location>
        <begin position="287"/>
        <end position="895"/>
    </location>
</feature>
<evidence type="ECO:0000256" key="5">
    <source>
        <dbReference type="ARBA" id="ARBA00022737"/>
    </source>
</evidence>
<dbReference type="GO" id="GO:0003729">
    <property type="term" value="F:mRNA binding"/>
    <property type="evidence" value="ECO:0007669"/>
    <property type="project" value="TreeGrafter"/>
</dbReference>
<dbReference type="Pfam" id="PF05843">
    <property type="entry name" value="Suf"/>
    <property type="match status" value="1"/>
</dbReference>
<protein>
    <recommendedName>
        <fullName evidence="7 8">mRNA 3'-end-processing protein RNA14</fullName>
    </recommendedName>
</protein>
<evidence type="ECO:0000256" key="9">
    <source>
        <dbReference type="SAM" id="MobiDB-lite"/>
    </source>
</evidence>
<feature type="compositionally biased region" description="Polar residues" evidence="9">
    <location>
        <begin position="54"/>
        <end position="64"/>
    </location>
</feature>
<evidence type="ECO:0000256" key="4">
    <source>
        <dbReference type="ARBA" id="ARBA00022664"/>
    </source>
</evidence>
<evidence type="ECO:0000256" key="1">
    <source>
        <dbReference type="ARBA" id="ARBA00002863"/>
    </source>
</evidence>
<evidence type="ECO:0000259" key="10">
    <source>
        <dbReference type="Pfam" id="PF05843"/>
    </source>
</evidence>
<keyword evidence="12" id="KW-1185">Reference proteome</keyword>
<dbReference type="InterPro" id="IPR008847">
    <property type="entry name" value="Suf"/>
</dbReference>
<feature type="region of interest" description="Disordered" evidence="9">
    <location>
        <begin position="1000"/>
        <end position="1036"/>
    </location>
</feature>
<feature type="compositionally biased region" description="Polar residues" evidence="9">
    <location>
        <begin position="77"/>
        <end position="103"/>
    </location>
</feature>
<dbReference type="InterPro" id="IPR003107">
    <property type="entry name" value="HAT"/>
</dbReference>
<evidence type="ECO:0000313" key="11">
    <source>
        <dbReference type="EMBL" id="OAX82390.1"/>
    </source>
</evidence>
<dbReference type="InterPro" id="IPR011990">
    <property type="entry name" value="TPR-like_helical_dom_sf"/>
</dbReference>
<dbReference type="PANTHER" id="PTHR19980">
    <property type="entry name" value="RNA CLEAVAGE STIMULATION FACTOR"/>
    <property type="match status" value="1"/>
</dbReference>
<feature type="region of interest" description="Disordered" evidence="9">
    <location>
        <begin position="1087"/>
        <end position="1121"/>
    </location>
</feature>
<dbReference type="EMBL" id="LGUA01000312">
    <property type="protein sequence ID" value="OAX82390.1"/>
    <property type="molecule type" value="Genomic_DNA"/>
</dbReference>
<dbReference type="GO" id="GO:0180010">
    <property type="term" value="P:co-transcriptional mRNA 3'-end processing, cleavage and polyadenylation pathway"/>
    <property type="evidence" value="ECO:0007669"/>
    <property type="project" value="UniProtKB-UniRule"/>
</dbReference>
<feature type="compositionally biased region" description="Polar residues" evidence="9">
    <location>
        <begin position="902"/>
        <end position="914"/>
    </location>
</feature>
<dbReference type="SMART" id="SM00386">
    <property type="entry name" value="HAT"/>
    <property type="match status" value="7"/>
</dbReference>
<feature type="compositionally biased region" description="Acidic residues" evidence="9">
    <location>
        <begin position="161"/>
        <end position="171"/>
    </location>
</feature>
<dbReference type="FunFam" id="1.25.40.1040:FF:000006">
    <property type="entry name" value="CFIA complex component Rna14, putative"/>
    <property type="match status" value="1"/>
</dbReference>
<keyword evidence="4 8" id="KW-0507">mRNA processing</keyword>
<sequence>MAEDEAEKAFFQAQALNVDGVGYDAAGDQDADSSDSDDYDPSKTVQDHQDHQDQYSAQLTDSKQSAVSNTSSPSASIQRRSMSQDFSEAVQNSHTFPPSQFPSRSEPRDTASLPPSNSTIPVQAPSQAMGNFAVEEDSDEDRGDAEYEPPAPLSHVHSDGGDGDGDEDDDGDRNQVDNNVAPGPPGSPQHSLSQNANEIVSQYHVSHQLQTVQDKNAPPQDGPINSSSLTPSSVGISARSDGASNYLQDESKPPTMTMVDTAPQSANRSMSSTPTAVVASRGRLPHDRVGILEDRIEADPRGDTDAWLELINEHRTRNKLDSAREVYERFFKVFPSAAEQWVAYASMESENNELYRLEQIFNKSLLSIPNVQLWSVYLDYVRRRNNLTTDTTGQARGIISSAYDFALQNVGVDKDSAPIWVDYIQFIRSGPGNIGGSGWQDQQKMDLLRKAYQRAICVPTQGVNTFWKEYDQFEMGLNKLTGRKFLQERSPAYMTARSSFTELQNITRDLVRASLPRLPPAPGCEGEEKYNEQVEIWKRWIKWEKDDPLVLKDEDYGAGYKARVLYVYRQSLMALRFLPEIWFDAADFCFQNGMETEGNDFLKQGIDANPESCLLAFKLADRLEVTTESEQDSRKRGTKVREPYDRLLDALYALIAKAKSQELKDIAFVEESFSSQADNSQQHVMALSNEDDEDEGDDAAKAREAAKNCQIEALKKRHAEEIGVLSKTISFAWIALMRAMRRIQGKGKPGEMAGSRQIFADARKRGRITSDVYIASALLEHYCYKDPAATKIFERGAKLFPEDENFTLEYLKHLIDINDITNARAVFETSVRRLAANPNNTSKAKPIFSFMHEHESRYGDMVQILNLEARMRELFPEDPVLKQFPHRFSTPIFDPTAFQPILSPSQTKPKTSSIPMEEMQSRQDSSSARYLGVPGAAPAPEQAQPKTTTHSPKRAFALEEFDEDPSNRPRKFMRAESPLKGAAGRRLNQQKQQIQQQVVNGGGGGGLGGGGGGGGGGTGGMGGGYGGGGGQGNKPPIPVPLPREIMFLLSIIPGASTYDATKFSPEKMVGLLRQLDIPTSVGQLRPPAPPHGVGGGGGGGGGGMSGGMNRGQYMGGKFSSQ</sequence>
<keyword evidence="6 8" id="KW-0539">Nucleus</keyword>
<dbReference type="Gene3D" id="1.25.40.1040">
    <property type="match status" value="2"/>
</dbReference>
<feature type="compositionally biased region" description="Gly residues" evidence="9">
    <location>
        <begin position="1092"/>
        <end position="1109"/>
    </location>
</feature>
<feature type="region of interest" description="Disordered" evidence="9">
    <location>
        <begin position="208"/>
        <end position="255"/>
    </location>
</feature>
<dbReference type="Proteomes" id="UP000091918">
    <property type="component" value="Unassembled WGS sequence"/>
</dbReference>